<dbReference type="RefSeq" id="WP_111134249.1">
    <property type="nucleotide sequence ID" value="NZ_POUB01000061.1"/>
</dbReference>
<gene>
    <name evidence="2" type="ORF">C1I99_11720</name>
</gene>
<keyword evidence="1" id="KW-0472">Membrane</keyword>
<keyword evidence="1" id="KW-1133">Transmembrane helix</keyword>
<dbReference type="EMBL" id="POUB01000061">
    <property type="protein sequence ID" value="PZF99302.1"/>
    <property type="molecule type" value="Genomic_DNA"/>
</dbReference>
<dbReference type="AlphaFoldDB" id="A0A2W2CLB1"/>
<reference evidence="2 3" key="1">
    <citation type="submission" date="2018-01" db="EMBL/GenBank/DDBJ databases">
        <title>Draft genome sequence of Salinispora sp. 13K206.</title>
        <authorList>
            <person name="Sahin N."/>
            <person name="Saygin H."/>
            <person name="Ay H."/>
        </authorList>
    </citation>
    <scope>NUCLEOTIDE SEQUENCE [LARGE SCALE GENOMIC DNA]</scope>
    <source>
        <strain evidence="2 3">13K206</strain>
    </source>
</reference>
<evidence type="ECO:0000256" key="1">
    <source>
        <dbReference type="SAM" id="Phobius"/>
    </source>
</evidence>
<name>A0A2W2CLB1_9ACTN</name>
<evidence type="ECO:0000313" key="3">
    <source>
        <dbReference type="Proteomes" id="UP000248749"/>
    </source>
</evidence>
<proteinExistence type="predicted"/>
<protein>
    <submittedName>
        <fullName evidence="2">Uncharacterized protein</fullName>
    </submittedName>
</protein>
<keyword evidence="1" id="KW-0812">Transmembrane</keyword>
<comment type="caution">
    <text evidence="2">The sequence shown here is derived from an EMBL/GenBank/DDBJ whole genome shotgun (WGS) entry which is preliminary data.</text>
</comment>
<accession>A0A2W2CLB1</accession>
<dbReference type="OrthoDB" id="3402398at2"/>
<sequence>MRDDIAFVEQMYRDLRAVHWPEPEEIRARARRRNRRTAVGAATLVLVVVSGAVAVVGRHPRPAPPAVAALLPAASSTPARTEISRDALVQPGDLPAQTGAPLGEAGLGEPVRVADTLLYCHTLQGLTGDWESSRYSRSQTLLRERPAGTEHGPADLVLSQDVYRVTPEVAGRVFAGIDKMLGPCARWRSTGPAQWQGRVVEVEVVHRWEAADRNFAGDEAVLLRHTISRARDPKTGKTFGEEPKPESTVVVRVGDLVTVVRLGRGGTEPELRRLAGVAAHRMCAAANPPC</sequence>
<organism evidence="2 3">
    <name type="scientific">Micromonospora deserti</name>
    <dbReference type="NCBI Taxonomy" id="2070366"/>
    <lineage>
        <taxon>Bacteria</taxon>
        <taxon>Bacillati</taxon>
        <taxon>Actinomycetota</taxon>
        <taxon>Actinomycetes</taxon>
        <taxon>Micromonosporales</taxon>
        <taxon>Micromonosporaceae</taxon>
        <taxon>Micromonospora</taxon>
    </lineage>
</organism>
<keyword evidence="3" id="KW-1185">Reference proteome</keyword>
<evidence type="ECO:0000313" key="2">
    <source>
        <dbReference type="EMBL" id="PZF99302.1"/>
    </source>
</evidence>
<feature type="transmembrane region" description="Helical" evidence="1">
    <location>
        <begin position="37"/>
        <end position="57"/>
    </location>
</feature>
<dbReference type="Proteomes" id="UP000248749">
    <property type="component" value="Unassembled WGS sequence"/>
</dbReference>